<reference evidence="4 5" key="1">
    <citation type="submission" date="2022-12" db="EMBL/GenBank/DDBJ databases">
        <title>Chromosome-level genome of Tegillarca granosa.</title>
        <authorList>
            <person name="Kim J."/>
        </authorList>
    </citation>
    <scope>NUCLEOTIDE SEQUENCE [LARGE SCALE GENOMIC DNA]</scope>
    <source>
        <strain evidence="4">Teg-2019</strain>
        <tissue evidence="4">Adductor muscle</tissue>
    </source>
</reference>
<evidence type="ECO:0000259" key="3">
    <source>
        <dbReference type="Pfam" id="PF13359"/>
    </source>
</evidence>
<dbReference type="Pfam" id="PF13359">
    <property type="entry name" value="DDE_Tnp_4"/>
    <property type="match status" value="1"/>
</dbReference>
<feature type="non-terminal residue" evidence="4">
    <location>
        <position position="82"/>
    </location>
</feature>
<sequence length="82" mass="9575">MDLVSRIWQQDSICQRNPQVLWGCNHQLNIPPFAVSGKQMSNAENNYTNKIAKQRVHIERLICKVKTFQLLSRCILTSLFKM</sequence>
<name>A0ABQ9EPM7_TEGGR</name>
<feature type="domain" description="DDE Tnp4" evidence="3">
    <location>
        <begin position="27"/>
        <end position="77"/>
    </location>
</feature>
<evidence type="ECO:0000256" key="2">
    <source>
        <dbReference type="ARBA" id="ARBA00022723"/>
    </source>
</evidence>
<comment type="caution">
    <text evidence="4">The sequence shown here is derived from an EMBL/GenBank/DDBJ whole genome shotgun (WGS) entry which is preliminary data.</text>
</comment>
<protein>
    <recommendedName>
        <fullName evidence="3">DDE Tnp4 domain-containing protein</fullName>
    </recommendedName>
</protein>
<dbReference type="Proteomes" id="UP001217089">
    <property type="component" value="Unassembled WGS sequence"/>
</dbReference>
<evidence type="ECO:0000313" key="4">
    <source>
        <dbReference type="EMBL" id="KAJ8306944.1"/>
    </source>
</evidence>
<proteinExistence type="predicted"/>
<comment type="cofactor">
    <cofactor evidence="1">
        <name>a divalent metal cation</name>
        <dbReference type="ChEBI" id="CHEBI:60240"/>
    </cofactor>
</comment>
<evidence type="ECO:0000313" key="5">
    <source>
        <dbReference type="Proteomes" id="UP001217089"/>
    </source>
</evidence>
<dbReference type="EMBL" id="JARBDR010000793">
    <property type="protein sequence ID" value="KAJ8306944.1"/>
    <property type="molecule type" value="Genomic_DNA"/>
</dbReference>
<accession>A0ABQ9EPM7</accession>
<keyword evidence="2" id="KW-0479">Metal-binding</keyword>
<keyword evidence="5" id="KW-1185">Reference proteome</keyword>
<gene>
    <name evidence="4" type="ORF">KUTeg_015028</name>
</gene>
<evidence type="ECO:0000256" key="1">
    <source>
        <dbReference type="ARBA" id="ARBA00001968"/>
    </source>
</evidence>
<dbReference type="InterPro" id="IPR027806">
    <property type="entry name" value="HARBI1_dom"/>
</dbReference>
<organism evidence="4 5">
    <name type="scientific">Tegillarca granosa</name>
    <name type="common">Malaysian cockle</name>
    <name type="synonym">Anadara granosa</name>
    <dbReference type="NCBI Taxonomy" id="220873"/>
    <lineage>
        <taxon>Eukaryota</taxon>
        <taxon>Metazoa</taxon>
        <taxon>Spiralia</taxon>
        <taxon>Lophotrochozoa</taxon>
        <taxon>Mollusca</taxon>
        <taxon>Bivalvia</taxon>
        <taxon>Autobranchia</taxon>
        <taxon>Pteriomorphia</taxon>
        <taxon>Arcoida</taxon>
        <taxon>Arcoidea</taxon>
        <taxon>Arcidae</taxon>
        <taxon>Tegillarca</taxon>
    </lineage>
</organism>